<reference evidence="1" key="3">
    <citation type="submission" date="2018-07" db="EMBL/GenBank/DDBJ databases">
        <title>WGS assembly of Glycine max.</title>
        <authorList>
            <person name="Schmutz J."/>
            <person name="Cannon S."/>
            <person name="Schlueter J."/>
            <person name="Ma J."/>
            <person name="Mitros T."/>
            <person name="Nelson W."/>
            <person name="Hyten D."/>
            <person name="Song Q."/>
            <person name="Thelen J."/>
            <person name="Cheng J."/>
            <person name="Xu D."/>
            <person name="Hellsten U."/>
            <person name="May G."/>
            <person name="Yu Y."/>
            <person name="Sakurai T."/>
            <person name="Umezawa T."/>
            <person name="Bhattacharyya M."/>
            <person name="Sandhu D."/>
            <person name="Valliyodan B."/>
            <person name="Lindquist E."/>
            <person name="Peto M."/>
            <person name="Grant D."/>
            <person name="Shu S."/>
            <person name="Goodstein D."/>
            <person name="Barry K."/>
            <person name="Futrell-Griggs M."/>
            <person name="Abernathy B."/>
            <person name="Du J."/>
            <person name="Tian Z."/>
            <person name="Zhu L."/>
            <person name="Gill N."/>
            <person name="Joshi T."/>
            <person name="Libault M."/>
            <person name="Sethuraman A."/>
            <person name="Zhang X."/>
            <person name="Shinozaki K."/>
            <person name="Nguyen H."/>
            <person name="Wing R."/>
            <person name="Cregan P."/>
            <person name="Specht J."/>
            <person name="Grimwood J."/>
            <person name="Rokhsar D."/>
            <person name="Stacey G."/>
            <person name="Shoemaker R."/>
            <person name="Jackson S."/>
        </authorList>
    </citation>
    <scope>NUCLEOTIDE SEQUENCE</scope>
    <source>
        <tissue evidence="1">Callus</tissue>
    </source>
</reference>
<dbReference type="AlphaFoldDB" id="A0A0R0GE13"/>
<gene>
    <name evidence="1" type="ORF">GLYMA_14G158700</name>
</gene>
<keyword evidence="3" id="KW-1185">Reference proteome</keyword>
<dbReference type="InParanoid" id="A0A0R0GE13"/>
<dbReference type="Gramene" id="KRH16480">
    <property type="protein sequence ID" value="KRH16480"/>
    <property type="gene ID" value="GLYMA_14G158700"/>
</dbReference>
<evidence type="ECO:0000313" key="3">
    <source>
        <dbReference type="Proteomes" id="UP000008827"/>
    </source>
</evidence>
<accession>A0A0R0GE13</accession>
<sequence>MLQERNIAYAVDVSQLILHQELLLINLSGPMRNCYSNIFTIDSTAFGPRSMNLQECDSALQAAREMNLCNRISKQ</sequence>
<name>A0A0R0GE13_SOYBN</name>
<evidence type="ECO:0000313" key="2">
    <source>
        <dbReference type="EnsemblPlants" id="KRH16480"/>
    </source>
</evidence>
<dbReference type="EMBL" id="CM000847">
    <property type="protein sequence ID" value="KRH16480.1"/>
    <property type="molecule type" value="Genomic_DNA"/>
</dbReference>
<organism evidence="1">
    <name type="scientific">Glycine max</name>
    <name type="common">Soybean</name>
    <name type="synonym">Glycine hispida</name>
    <dbReference type="NCBI Taxonomy" id="3847"/>
    <lineage>
        <taxon>Eukaryota</taxon>
        <taxon>Viridiplantae</taxon>
        <taxon>Streptophyta</taxon>
        <taxon>Embryophyta</taxon>
        <taxon>Tracheophyta</taxon>
        <taxon>Spermatophyta</taxon>
        <taxon>Magnoliopsida</taxon>
        <taxon>eudicotyledons</taxon>
        <taxon>Gunneridae</taxon>
        <taxon>Pentapetalae</taxon>
        <taxon>rosids</taxon>
        <taxon>fabids</taxon>
        <taxon>Fabales</taxon>
        <taxon>Fabaceae</taxon>
        <taxon>Papilionoideae</taxon>
        <taxon>50 kb inversion clade</taxon>
        <taxon>NPAAA clade</taxon>
        <taxon>indigoferoid/millettioid clade</taxon>
        <taxon>Phaseoleae</taxon>
        <taxon>Glycine</taxon>
        <taxon>Glycine subgen. Soja</taxon>
    </lineage>
</organism>
<proteinExistence type="predicted"/>
<evidence type="ECO:0000313" key="1">
    <source>
        <dbReference type="EMBL" id="KRH16480.1"/>
    </source>
</evidence>
<reference evidence="2" key="2">
    <citation type="submission" date="2018-02" db="UniProtKB">
        <authorList>
            <consortium name="EnsemblPlants"/>
        </authorList>
    </citation>
    <scope>IDENTIFICATION</scope>
    <source>
        <strain evidence="2">Williams 82</strain>
    </source>
</reference>
<protein>
    <submittedName>
        <fullName evidence="1 2">Uncharacterized protein</fullName>
    </submittedName>
</protein>
<dbReference type="Proteomes" id="UP000008827">
    <property type="component" value="Chromosome 14"/>
</dbReference>
<reference evidence="1 2" key="1">
    <citation type="journal article" date="2010" name="Nature">
        <title>Genome sequence of the palaeopolyploid soybean.</title>
        <authorList>
            <person name="Schmutz J."/>
            <person name="Cannon S.B."/>
            <person name="Schlueter J."/>
            <person name="Ma J."/>
            <person name="Mitros T."/>
            <person name="Nelson W."/>
            <person name="Hyten D.L."/>
            <person name="Song Q."/>
            <person name="Thelen J.J."/>
            <person name="Cheng J."/>
            <person name="Xu D."/>
            <person name="Hellsten U."/>
            <person name="May G.D."/>
            <person name="Yu Y."/>
            <person name="Sakurai T."/>
            <person name="Umezawa T."/>
            <person name="Bhattacharyya M.K."/>
            <person name="Sandhu D."/>
            <person name="Valliyodan B."/>
            <person name="Lindquist E."/>
            <person name="Peto M."/>
            <person name="Grant D."/>
            <person name="Shu S."/>
            <person name="Goodstein D."/>
            <person name="Barry K."/>
            <person name="Futrell-Griggs M."/>
            <person name="Abernathy B."/>
            <person name="Du J."/>
            <person name="Tian Z."/>
            <person name="Zhu L."/>
            <person name="Gill N."/>
            <person name="Joshi T."/>
            <person name="Libault M."/>
            <person name="Sethuraman A."/>
            <person name="Zhang X.-C."/>
            <person name="Shinozaki K."/>
            <person name="Nguyen H.T."/>
            <person name="Wing R.A."/>
            <person name="Cregan P."/>
            <person name="Specht J."/>
            <person name="Grimwood J."/>
            <person name="Rokhsar D."/>
            <person name="Stacey G."/>
            <person name="Shoemaker R.C."/>
            <person name="Jackson S.A."/>
        </authorList>
    </citation>
    <scope>NUCLEOTIDE SEQUENCE</scope>
    <source>
        <strain evidence="2">cv. Williams 82</strain>
        <tissue evidence="1">Callus</tissue>
    </source>
</reference>
<dbReference type="EnsemblPlants" id="KRH16480">
    <property type="protein sequence ID" value="KRH16480"/>
    <property type="gene ID" value="GLYMA_14G158700"/>
</dbReference>